<dbReference type="Gene3D" id="3.40.630.30">
    <property type="match status" value="1"/>
</dbReference>
<protein>
    <recommendedName>
        <fullName evidence="1">N-acetyltransferase domain-containing protein</fullName>
    </recommendedName>
</protein>
<dbReference type="Proteomes" id="UP000660265">
    <property type="component" value="Unassembled WGS sequence"/>
</dbReference>
<dbReference type="InterPro" id="IPR016181">
    <property type="entry name" value="Acyl_CoA_acyltransferase"/>
</dbReference>
<feature type="domain" description="N-acetyltransferase" evidence="1">
    <location>
        <begin position="110"/>
        <end position="243"/>
    </location>
</feature>
<dbReference type="RefSeq" id="WP_189108472.1">
    <property type="nucleotide sequence ID" value="NZ_BMMV01000010.1"/>
</dbReference>
<dbReference type="EMBL" id="BMMV01000010">
    <property type="protein sequence ID" value="GGK01257.1"/>
    <property type="molecule type" value="Genomic_DNA"/>
</dbReference>
<organism evidence="2 3">
    <name type="scientific">Streptomyces camponoticapitis</name>
    <dbReference type="NCBI Taxonomy" id="1616125"/>
    <lineage>
        <taxon>Bacteria</taxon>
        <taxon>Bacillati</taxon>
        <taxon>Actinomycetota</taxon>
        <taxon>Actinomycetes</taxon>
        <taxon>Kitasatosporales</taxon>
        <taxon>Streptomycetaceae</taxon>
        <taxon>Streptomyces</taxon>
    </lineage>
</organism>
<keyword evidence="3" id="KW-1185">Reference proteome</keyword>
<evidence type="ECO:0000313" key="2">
    <source>
        <dbReference type="EMBL" id="GGK01257.1"/>
    </source>
</evidence>
<dbReference type="PROSITE" id="PS51186">
    <property type="entry name" value="GNAT"/>
    <property type="match status" value="1"/>
</dbReference>
<dbReference type="Pfam" id="PF08445">
    <property type="entry name" value="FR47"/>
    <property type="match status" value="1"/>
</dbReference>
<proteinExistence type="predicted"/>
<evidence type="ECO:0000259" key="1">
    <source>
        <dbReference type="PROSITE" id="PS51186"/>
    </source>
</evidence>
<sequence>MSGAGSVPAPGRASYHPLDNPVLAGLTGPHARFAERRGRVLAYRAEVSPWLALPDEPDAGDWADAVHLVGDDGTAVLAGVDVVPPADWEVTFQVDGVQLVEESVDAVPDEEAVVLGAADVPEMLALVDRTRPGPFRPRTVELGTYLGIRRDGELVAMAGERMHPPGWREISAVCTAPEFRGQGLGARLVLAVAAGIKARGEIPFLQAAGDNEGAIRLYEALGFRLRRRMPFVGIRVPEPSRVPATAGG</sequence>
<dbReference type="CDD" id="cd04301">
    <property type="entry name" value="NAT_SF"/>
    <property type="match status" value="1"/>
</dbReference>
<comment type="caution">
    <text evidence="2">The sequence shown here is derived from an EMBL/GenBank/DDBJ whole genome shotgun (WGS) entry which is preliminary data.</text>
</comment>
<name>A0ABQ2EBA6_9ACTN</name>
<dbReference type="InterPro" id="IPR000182">
    <property type="entry name" value="GNAT_dom"/>
</dbReference>
<evidence type="ECO:0000313" key="3">
    <source>
        <dbReference type="Proteomes" id="UP000660265"/>
    </source>
</evidence>
<dbReference type="SUPFAM" id="SSF55729">
    <property type="entry name" value="Acyl-CoA N-acyltransferases (Nat)"/>
    <property type="match status" value="1"/>
</dbReference>
<dbReference type="InterPro" id="IPR013653">
    <property type="entry name" value="GCN5-like_dom"/>
</dbReference>
<gene>
    <name evidence="2" type="ORF">GCM10011583_35960</name>
</gene>
<reference evidence="3" key="1">
    <citation type="journal article" date="2019" name="Int. J. Syst. Evol. Microbiol.">
        <title>The Global Catalogue of Microorganisms (GCM) 10K type strain sequencing project: providing services to taxonomists for standard genome sequencing and annotation.</title>
        <authorList>
            <consortium name="The Broad Institute Genomics Platform"/>
            <consortium name="The Broad Institute Genome Sequencing Center for Infectious Disease"/>
            <person name="Wu L."/>
            <person name="Ma J."/>
        </authorList>
    </citation>
    <scope>NUCLEOTIDE SEQUENCE [LARGE SCALE GENOMIC DNA]</scope>
    <source>
        <strain evidence="3">CGMCC 4.7275</strain>
    </source>
</reference>
<accession>A0ABQ2EBA6</accession>